<reference evidence="2" key="1">
    <citation type="journal article" date="2015" name="Nat. Genet.">
        <title>The genome and transcriptome of the zoonotic hookworm Ancylostoma ceylanicum identify infection-specific gene families.</title>
        <authorList>
            <person name="Schwarz E.M."/>
            <person name="Hu Y."/>
            <person name="Antoshechkin I."/>
            <person name="Miller M.M."/>
            <person name="Sternberg P.W."/>
            <person name="Aroian R.V."/>
        </authorList>
    </citation>
    <scope>NUCLEOTIDE SEQUENCE</scope>
    <source>
        <strain evidence="2">HY135</strain>
    </source>
</reference>
<evidence type="ECO:0000313" key="1">
    <source>
        <dbReference type="EMBL" id="EYB81831.1"/>
    </source>
</evidence>
<proteinExistence type="predicted"/>
<dbReference type="AlphaFoldDB" id="A0A016RU39"/>
<organism evidence="1 2">
    <name type="scientific">Ancylostoma ceylanicum</name>
    <dbReference type="NCBI Taxonomy" id="53326"/>
    <lineage>
        <taxon>Eukaryota</taxon>
        <taxon>Metazoa</taxon>
        <taxon>Ecdysozoa</taxon>
        <taxon>Nematoda</taxon>
        <taxon>Chromadorea</taxon>
        <taxon>Rhabditida</taxon>
        <taxon>Rhabditina</taxon>
        <taxon>Rhabditomorpha</taxon>
        <taxon>Strongyloidea</taxon>
        <taxon>Ancylostomatidae</taxon>
        <taxon>Ancylostomatinae</taxon>
        <taxon>Ancylostoma</taxon>
    </lineage>
</organism>
<dbReference type="OrthoDB" id="5872154at2759"/>
<evidence type="ECO:0000313" key="2">
    <source>
        <dbReference type="Proteomes" id="UP000024635"/>
    </source>
</evidence>
<accession>A0A016RU39</accession>
<dbReference type="EMBL" id="JARK01001709">
    <property type="protein sequence ID" value="EYB81831.1"/>
    <property type="molecule type" value="Genomic_DNA"/>
</dbReference>
<protein>
    <submittedName>
        <fullName evidence="1">Uncharacterized protein</fullName>
    </submittedName>
</protein>
<name>A0A016RU39_9BILA</name>
<gene>
    <name evidence="1" type="primary">Acey_s0373.g182</name>
    <name evidence="1" type="ORF">Y032_0373g182</name>
</gene>
<keyword evidence="2" id="KW-1185">Reference proteome</keyword>
<comment type="caution">
    <text evidence="1">The sequence shown here is derived from an EMBL/GenBank/DDBJ whole genome shotgun (WGS) entry which is preliminary data.</text>
</comment>
<dbReference type="Proteomes" id="UP000024635">
    <property type="component" value="Unassembled WGS sequence"/>
</dbReference>
<sequence length="85" mass="9651">MNPLVQFFQQARFSDGPRNNGIMNLKATFEILNMSPADSFYQCFQNGVDVIKFQSVTQRHVSPILNDFGPHWSTTLLSIPSCIGW</sequence>